<reference evidence="2" key="1">
    <citation type="journal article" date="2019" name="Nat. Commun.">
        <title>Expansion of phycobilisome linker gene families in mesophilic red algae.</title>
        <authorList>
            <person name="Lee J."/>
            <person name="Kim D."/>
            <person name="Bhattacharya D."/>
            <person name="Yoon H.S."/>
        </authorList>
    </citation>
    <scope>NUCLEOTIDE SEQUENCE [LARGE SCALE GENOMIC DNA]</scope>
    <source>
        <strain evidence="2">CCMP 1328</strain>
    </source>
</reference>
<keyword evidence="2" id="KW-1185">Reference proteome</keyword>
<organism evidence="1 2">
    <name type="scientific">Porphyridium purpureum</name>
    <name type="common">Red alga</name>
    <name type="synonym">Porphyridium cruentum</name>
    <dbReference type="NCBI Taxonomy" id="35688"/>
    <lineage>
        <taxon>Eukaryota</taxon>
        <taxon>Rhodophyta</taxon>
        <taxon>Bangiophyceae</taxon>
        <taxon>Porphyridiales</taxon>
        <taxon>Porphyridiaceae</taxon>
        <taxon>Porphyridium</taxon>
    </lineage>
</organism>
<evidence type="ECO:0000313" key="1">
    <source>
        <dbReference type="EMBL" id="KAA8492171.1"/>
    </source>
</evidence>
<comment type="caution">
    <text evidence="1">The sequence shown here is derived from an EMBL/GenBank/DDBJ whole genome shotgun (WGS) entry which is preliminary data.</text>
</comment>
<evidence type="ECO:0000313" key="2">
    <source>
        <dbReference type="Proteomes" id="UP000324585"/>
    </source>
</evidence>
<gene>
    <name evidence="1" type="ORF">FVE85_3609</name>
</gene>
<dbReference type="AlphaFoldDB" id="A0A5J4YL16"/>
<accession>A0A5J4YL16</accession>
<proteinExistence type="predicted"/>
<protein>
    <submittedName>
        <fullName evidence="1">Uncharacterized protein</fullName>
    </submittedName>
</protein>
<dbReference type="EMBL" id="VRMN01000010">
    <property type="protein sequence ID" value="KAA8492171.1"/>
    <property type="molecule type" value="Genomic_DNA"/>
</dbReference>
<sequence>MRGVVINRDDYIALTKGVSEWKARKTETVEEAAAEFNSSSIKRRFFAFRHGAKGSRGLLIREEAIRHLVPRVRAPTLDMGQFNNITQALVFCEQAGTNETHWQTLEGALLFLLKNPDMRVTALISKFLLKTGYSPLPRGPFPADASDPPEAEEKPCS</sequence>
<name>A0A5J4YL16_PORPP</name>
<dbReference type="Proteomes" id="UP000324585">
    <property type="component" value="Unassembled WGS sequence"/>
</dbReference>